<evidence type="ECO:0000256" key="1">
    <source>
        <dbReference type="ARBA" id="ARBA00004141"/>
    </source>
</evidence>
<feature type="transmembrane region" description="Helical" evidence="5">
    <location>
        <begin position="209"/>
        <end position="231"/>
    </location>
</feature>
<dbReference type="PANTHER" id="PTHR10846">
    <property type="entry name" value="SODIUM/POTASSIUM/CALCIUM EXCHANGER"/>
    <property type="match status" value="1"/>
</dbReference>
<dbReference type="PATRIC" id="fig|505341.3.peg.247"/>
<feature type="domain" description="Sodium/calcium exchanger membrane region" evidence="6">
    <location>
        <begin position="3"/>
        <end position="149"/>
    </location>
</feature>
<comment type="subcellular location">
    <subcellularLocation>
        <location evidence="1">Membrane</location>
        <topology evidence="1">Multi-pass membrane protein</topology>
    </subcellularLocation>
</comment>
<keyword evidence="4 5" id="KW-0472">Membrane</keyword>
<evidence type="ECO:0000259" key="6">
    <source>
        <dbReference type="Pfam" id="PF01699"/>
    </source>
</evidence>
<dbReference type="EMBL" id="JTJL01000004">
    <property type="protein sequence ID" value="OBW96089.1"/>
    <property type="molecule type" value="Genomic_DNA"/>
</dbReference>
<dbReference type="AlphaFoldDB" id="A0A1A7P4D7"/>
<feature type="transmembrane region" description="Helical" evidence="5">
    <location>
        <begin position="6"/>
        <end position="25"/>
    </location>
</feature>
<reference evidence="7 8" key="1">
    <citation type="submission" date="2014-11" db="EMBL/GenBank/DDBJ databases">
        <title>Pan-genome of Gallibacterium spp.</title>
        <authorList>
            <person name="Kudirkiene E."/>
            <person name="Bojesen A.M."/>
        </authorList>
    </citation>
    <scope>NUCLEOTIDE SEQUENCE [LARGE SCALE GENOMIC DNA]</scope>
    <source>
        <strain evidence="7 8">F150</strain>
    </source>
</reference>
<evidence type="ECO:0000256" key="3">
    <source>
        <dbReference type="ARBA" id="ARBA00022989"/>
    </source>
</evidence>
<gene>
    <name evidence="7" type="ORF">QS62_01240</name>
</gene>
<keyword evidence="3 5" id="KW-1133">Transmembrane helix</keyword>
<evidence type="ECO:0000313" key="8">
    <source>
        <dbReference type="Proteomes" id="UP000092649"/>
    </source>
</evidence>
<evidence type="ECO:0000256" key="5">
    <source>
        <dbReference type="SAM" id="Phobius"/>
    </source>
</evidence>
<dbReference type="Gene3D" id="1.20.1420.30">
    <property type="entry name" value="NCX, central ion-binding region"/>
    <property type="match status" value="1"/>
</dbReference>
<feature type="transmembrane region" description="Helical" evidence="5">
    <location>
        <begin position="269"/>
        <end position="287"/>
    </location>
</feature>
<protein>
    <submittedName>
        <fullName evidence="7">Sodium:proton exchanger</fullName>
    </submittedName>
</protein>
<feature type="transmembrane region" description="Helical" evidence="5">
    <location>
        <begin position="105"/>
        <end position="123"/>
    </location>
</feature>
<dbReference type="GO" id="GO:0006874">
    <property type="term" value="P:intracellular calcium ion homeostasis"/>
    <property type="evidence" value="ECO:0007669"/>
    <property type="project" value="TreeGrafter"/>
</dbReference>
<dbReference type="PANTHER" id="PTHR10846:SF8">
    <property type="entry name" value="INNER MEMBRANE PROTEIN YRBG"/>
    <property type="match status" value="1"/>
</dbReference>
<accession>A0A1A7P4D7</accession>
<sequence length="317" mass="33998">MEYVTLIVGIVFILWGADRFTDGAIALARRFQINELVIGLTIVAFGTSLPEFITSFWGAFRGNSGVSVGNIIGSNLFNTLVIVGASALATPIIIKASSVKKEIPFALLASIAFILLCFDKWLNQQPIDYISRADGLILLLFFAIFLSYTFSAAKQQDANEESEVHTPPLTLTKVAFYLIIGLAVLIWGGDLFVSGAIQIAHNFGISEAVIGLTIVAAGTSLPELATSVFAAKKGSSDLAIGNVVGSNIFNIFFVMGACAALFPLPVGDISYLDFAMLIISTLLLWWFAATGRKISRIEGIILLASYGCYLAYLLSTL</sequence>
<evidence type="ECO:0000256" key="2">
    <source>
        <dbReference type="ARBA" id="ARBA00022692"/>
    </source>
</evidence>
<proteinExistence type="predicted"/>
<dbReference type="GO" id="GO:0005886">
    <property type="term" value="C:plasma membrane"/>
    <property type="evidence" value="ECO:0007669"/>
    <property type="project" value="TreeGrafter"/>
</dbReference>
<dbReference type="OrthoDB" id="9794225at2"/>
<dbReference type="GO" id="GO:0008273">
    <property type="term" value="F:calcium, potassium:sodium antiporter activity"/>
    <property type="evidence" value="ECO:0007669"/>
    <property type="project" value="TreeGrafter"/>
</dbReference>
<feature type="transmembrane region" description="Helical" evidence="5">
    <location>
        <begin position="135"/>
        <end position="153"/>
    </location>
</feature>
<dbReference type="RefSeq" id="WP_066104687.1">
    <property type="nucleotide sequence ID" value="NZ_JTJL01000004.1"/>
</dbReference>
<evidence type="ECO:0000256" key="4">
    <source>
        <dbReference type="ARBA" id="ARBA00023136"/>
    </source>
</evidence>
<keyword evidence="2 5" id="KW-0812">Transmembrane</keyword>
<comment type="caution">
    <text evidence="7">The sequence shown here is derived from an EMBL/GenBank/DDBJ whole genome shotgun (WGS) entry which is preliminary data.</text>
</comment>
<keyword evidence="8" id="KW-1185">Reference proteome</keyword>
<dbReference type="InterPro" id="IPR004481">
    <property type="entry name" value="K/Na/Ca-exchanger"/>
</dbReference>
<dbReference type="GO" id="GO:0005262">
    <property type="term" value="F:calcium channel activity"/>
    <property type="evidence" value="ECO:0007669"/>
    <property type="project" value="TreeGrafter"/>
</dbReference>
<feature type="transmembrane region" description="Helical" evidence="5">
    <location>
        <begin position="72"/>
        <end position="93"/>
    </location>
</feature>
<feature type="transmembrane region" description="Helical" evidence="5">
    <location>
        <begin position="299"/>
        <end position="315"/>
    </location>
</feature>
<feature type="domain" description="Sodium/calcium exchanger membrane region" evidence="6">
    <location>
        <begin position="175"/>
        <end position="313"/>
    </location>
</feature>
<organism evidence="7 8">
    <name type="scientific">Gallibacterium salpingitidis</name>
    <dbReference type="NCBI Taxonomy" id="505341"/>
    <lineage>
        <taxon>Bacteria</taxon>
        <taxon>Pseudomonadati</taxon>
        <taxon>Pseudomonadota</taxon>
        <taxon>Gammaproteobacteria</taxon>
        <taxon>Pasteurellales</taxon>
        <taxon>Pasteurellaceae</taxon>
        <taxon>Gallibacterium</taxon>
    </lineage>
</organism>
<dbReference type="InterPro" id="IPR004837">
    <property type="entry name" value="NaCa_Exmemb"/>
</dbReference>
<dbReference type="Proteomes" id="UP000092649">
    <property type="component" value="Unassembled WGS sequence"/>
</dbReference>
<name>A0A1A7P4D7_9PAST</name>
<feature type="transmembrane region" description="Helical" evidence="5">
    <location>
        <begin position="174"/>
        <end position="197"/>
    </location>
</feature>
<dbReference type="NCBIfam" id="TIGR00367">
    <property type="entry name" value="calcium/sodium antiporter"/>
    <property type="match status" value="1"/>
</dbReference>
<dbReference type="InterPro" id="IPR044880">
    <property type="entry name" value="NCX_ion-bd_dom_sf"/>
</dbReference>
<evidence type="ECO:0000313" key="7">
    <source>
        <dbReference type="EMBL" id="OBW96089.1"/>
    </source>
</evidence>
<feature type="transmembrane region" description="Helical" evidence="5">
    <location>
        <begin position="37"/>
        <end position="60"/>
    </location>
</feature>
<dbReference type="Pfam" id="PF01699">
    <property type="entry name" value="Na_Ca_ex"/>
    <property type="match status" value="2"/>
</dbReference>
<feature type="transmembrane region" description="Helical" evidence="5">
    <location>
        <begin position="243"/>
        <end position="263"/>
    </location>
</feature>